<feature type="region of interest" description="Disordered" evidence="14">
    <location>
        <begin position="1951"/>
        <end position="1997"/>
    </location>
</feature>
<dbReference type="CDD" id="cd23767">
    <property type="entry name" value="IQCD"/>
    <property type="match status" value="1"/>
</dbReference>
<evidence type="ECO:0000256" key="11">
    <source>
        <dbReference type="PROSITE-ProRule" id="PRU00192"/>
    </source>
</evidence>
<keyword evidence="8 12" id="KW-0518">Myosin</keyword>
<feature type="coiled-coil region" evidence="13">
    <location>
        <begin position="2638"/>
        <end position="2675"/>
    </location>
</feature>
<dbReference type="InterPro" id="IPR019749">
    <property type="entry name" value="Band_41_domain"/>
</dbReference>
<feature type="domain" description="Myosin motor" evidence="18">
    <location>
        <begin position="65"/>
        <end position="768"/>
    </location>
</feature>
<protein>
    <submittedName>
        <fullName evidence="19">Myosin 15 [Acyrthosiphon pisum]</fullName>
    </submittedName>
</protein>
<dbReference type="PANTHER" id="PTHR22692">
    <property type="entry name" value="MYOSIN VII, XV"/>
    <property type="match status" value="1"/>
</dbReference>
<evidence type="ECO:0000256" key="9">
    <source>
        <dbReference type="ARBA" id="ARBA00023175"/>
    </source>
</evidence>
<dbReference type="EMBL" id="HACA01011972">
    <property type="protein sequence ID" value="CDW29333.1"/>
    <property type="molecule type" value="Transcribed_RNA"/>
</dbReference>
<dbReference type="PROSITE" id="PS51016">
    <property type="entry name" value="MYTH4"/>
    <property type="match status" value="2"/>
</dbReference>
<feature type="domain" description="SH3" evidence="15">
    <location>
        <begin position="2551"/>
        <end position="2614"/>
    </location>
</feature>
<feature type="coiled-coil region" evidence="13">
    <location>
        <begin position="2218"/>
        <end position="2245"/>
    </location>
</feature>
<dbReference type="GO" id="GO:0003779">
    <property type="term" value="F:actin binding"/>
    <property type="evidence" value="ECO:0007669"/>
    <property type="project" value="UniProtKB-KW"/>
</dbReference>
<dbReference type="InterPro" id="IPR036028">
    <property type="entry name" value="SH3-like_dom_sf"/>
</dbReference>
<dbReference type="SUPFAM" id="SSF50729">
    <property type="entry name" value="PH domain-like"/>
    <property type="match status" value="1"/>
</dbReference>
<feature type="region of interest" description="Disordered" evidence="14">
    <location>
        <begin position="2746"/>
        <end position="2780"/>
    </location>
</feature>
<feature type="compositionally biased region" description="Basic residues" evidence="14">
    <location>
        <begin position="2760"/>
        <end position="2769"/>
    </location>
</feature>
<feature type="region of interest" description="Actin-binding" evidence="12">
    <location>
        <begin position="639"/>
        <end position="661"/>
    </location>
</feature>
<dbReference type="GO" id="GO:0016459">
    <property type="term" value="C:myosin complex"/>
    <property type="evidence" value="ECO:0007669"/>
    <property type="project" value="UniProtKB-KW"/>
</dbReference>
<feature type="compositionally biased region" description="Polar residues" evidence="14">
    <location>
        <begin position="1957"/>
        <end position="1978"/>
    </location>
</feature>
<dbReference type="Gene3D" id="2.30.29.30">
    <property type="entry name" value="Pleckstrin-homology domain (PH domain)/Phosphotyrosine-binding domain (PTB)"/>
    <property type="match status" value="2"/>
</dbReference>
<dbReference type="Gene3D" id="3.40.850.10">
    <property type="entry name" value="Kinesin motor domain"/>
    <property type="match status" value="1"/>
</dbReference>
<evidence type="ECO:0000256" key="6">
    <source>
        <dbReference type="ARBA" id="ARBA00022741"/>
    </source>
</evidence>
<dbReference type="PANTHER" id="PTHR22692:SF26">
    <property type="entry name" value="SH3 DOMAIN-CONTAINING PROTEIN"/>
    <property type="match status" value="1"/>
</dbReference>
<feature type="region of interest" description="Disordered" evidence="14">
    <location>
        <begin position="2051"/>
        <end position="2074"/>
    </location>
</feature>
<dbReference type="GO" id="GO:0048731">
    <property type="term" value="P:system development"/>
    <property type="evidence" value="ECO:0007669"/>
    <property type="project" value="UniProtKB-ARBA"/>
</dbReference>
<dbReference type="SMART" id="SM00139">
    <property type="entry name" value="MyTH4"/>
    <property type="match status" value="2"/>
</dbReference>
<dbReference type="Gene3D" id="2.30.30.40">
    <property type="entry name" value="SH3 Domains"/>
    <property type="match status" value="1"/>
</dbReference>
<dbReference type="Gene3D" id="1.20.120.720">
    <property type="entry name" value="Myosin VI head, motor domain, U50 subdomain"/>
    <property type="match status" value="1"/>
</dbReference>
<dbReference type="PROSITE" id="PS50057">
    <property type="entry name" value="FERM_3"/>
    <property type="match status" value="1"/>
</dbReference>
<feature type="binding site" evidence="12">
    <location>
        <begin position="164"/>
        <end position="171"/>
    </location>
    <ligand>
        <name>ATP</name>
        <dbReference type="ChEBI" id="CHEBI:30616"/>
    </ligand>
</feature>
<evidence type="ECO:0000259" key="17">
    <source>
        <dbReference type="PROSITE" id="PS51016"/>
    </source>
</evidence>
<dbReference type="GO" id="GO:0005737">
    <property type="term" value="C:cytoplasm"/>
    <property type="evidence" value="ECO:0007669"/>
    <property type="project" value="UniProtKB-ARBA"/>
</dbReference>
<dbReference type="Gene3D" id="6.20.240.20">
    <property type="match status" value="1"/>
</dbReference>
<dbReference type="PROSITE" id="PS50096">
    <property type="entry name" value="IQ"/>
    <property type="match status" value="2"/>
</dbReference>
<dbReference type="PROSITE" id="PS51456">
    <property type="entry name" value="MYOSIN_MOTOR"/>
    <property type="match status" value="1"/>
</dbReference>
<dbReference type="Pfam" id="PF26570">
    <property type="entry name" value="MYO15"/>
    <property type="match status" value="1"/>
</dbReference>
<keyword evidence="6 12" id="KW-0547">Nucleotide-binding</keyword>
<dbReference type="Gene3D" id="1.20.5.190">
    <property type="match status" value="1"/>
</dbReference>
<dbReference type="Pfam" id="PF00612">
    <property type="entry name" value="IQ"/>
    <property type="match status" value="2"/>
</dbReference>
<evidence type="ECO:0000256" key="1">
    <source>
        <dbReference type="ARBA" id="ARBA00004496"/>
    </source>
</evidence>
<reference evidence="19" key="1">
    <citation type="submission" date="2014-05" db="EMBL/GenBank/DDBJ databases">
        <authorList>
            <person name="Chronopoulou M."/>
        </authorList>
    </citation>
    <scope>NUCLEOTIDE SEQUENCE</scope>
    <source>
        <tissue evidence="19">Whole organism</tissue>
    </source>
</reference>
<dbReference type="InterPro" id="IPR002404">
    <property type="entry name" value="IRS_PTB"/>
</dbReference>
<feature type="domain" description="MyTH4" evidence="17">
    <location>
        <begin position="1134"/>
        <end position="1281"/>
    </location>
</feature>
<organism evidence="19">
    <name type="scientific">Lepeophtheirus salmonis</name>
    <name type="common">Salmon louse</name>
    <name type="synonym">Caligus salmonis</name>
    <dbReference type="NCBI Taxonomy" id="72036"/>
    <lineage>
        <taxon>Eukaryota</taxon>
        <taxon>Metazoa</taxon>
        <taxon>Ecdysozoa</taxon>
        <taxon>Arthropoda</taxon>
        <taxon>Crustacea</taxon>
        <taxon>Multicrustacea</taxon>
        <taxon>Hexanauplia</taxon>
        <taxon>Copepoda</taxon>
        <taxon>Siphonostomatoida</taxon>
        <taxon>Caligidae</taxon>
        <taxon>Lepeophtheirus</taxon>
    </lineage>
</organism>
<dbReference type="InterPro" id="IPR001452">
    <property type="entry name" value="SH3_domain"/>
</dbReference>
<dbReference type="PRINTS" id="PR00193">
    <property type="entry name" value="MYOSINHEAVY"/>
</dbReference>
<evidence type="ECO:0000259" key="16">
    <source>
        <dbReference type="PROSITE" id="PS50057"/>
    </source>
</evidence>
<dbReference type="OrthoDB" id="8182952at2759"/>
<dbReference type="InterPro" id="IPR051567">
    <property type="entry name" value="Unconventional_Myosin_ATPase"/>
</dbReference>
<dbReference type="CDD" id="cd14473">
    <property type="entry name" value="FERM_B-lobe"/>
    <property type="match status" value="1"/>
</dbReference>
<feature type="compositionally biased region" description="Basic and acidic residues" evidence="14">
    <location>
        <begin position="900"/>
        <end position="909"/>
    </location>
</feature>
<feature type="compositionally biased region" description="Low complexity" evidence="14">
    <location>
        <begin position="2770"/>
        <end position="2780"/>
    </location>
</feature>
<comment type="similarity">
    <text evidence="2 12">Belongs to the TRAFAC class myosin-kinesin ATPase superfamily. Myosin family.</text>
</comment>
<evidence type="ECO:0000256" key="4">
    <source>
        <dbReference type="ARBA" id="ARBA00022490"/>
    </source>
</evidence>
<dbReference type="InterPro" id="IPR036961">
    <property type="entry name" value="Kinesin_motor_dom_sf"/>
</dbReference>
<dbReference type="GO" id="GO:0071944">
    <property type="term" value="C:cell periphery"/>
    <property type="evidence" value="ECO:0007669"/>
    <property type="project" value="UniProtKB-ARBA"/>
</dbReference>
<keyword evidence="13" id="KW-0175">Coiled coil</keyword>
<dbReference type="InterPro" id="IPR059004">
    <property type="entry name" value="MYO15"/>
</dbReference>
<dbReference type="SMART" id="SM00295">
    <property type="entry name" value="B41"/>
    <property type="match status" value="1"/>
</dbReference>
<name>A0A0K2TTI1_LEPSM</name>
<keyword evidence="10 12" id="KW-0009">Actin-binding</keyword>
<keyword evidence="9 12" id="KW-0505">Motor protein</keyword>
<feature type="region of interest" description="Disordered" evidence="14">
    <location>
        <begin position="900"/>
        <end position="923"/>
    </location>
</feature>
<dbReference type="InterPro" id="IPR001609">
    <property type="entry name" value="Myosin_head_motor_dom-like"/>
</dbReference>
<dbReference type="Pfam" id="PF00784">
    <property type="entry name" value="MyTH4"/>
    <property type="match status" value="2"/>
</dbReference>
<dbReference type="GO" id="GO:0009888">
    <property type="term" value="P:tissue development"/>
    <property type="evidence" value="ECO:0007669"/>
    <property type="project" value="UniProtKB-ARBA"/>
</dbReference>
<dbReference type="Gene3D" id="1.10.10.820">
    <property type="match status" value="1"/>
</dbReference>
<feature type="region of interest" description="Disordered" evidence="14">
    <location>
        <begin position="951"/>
        <end position="1028"/>
    </location>
</feature>
<feature type="compositionally biased region" description="Low complexity" evidence="14">
    <location>
        <begin position="1014"/>
        <end position="1028"/>
    </location>
</feature>
<dbReference type="InterPro" id="IPR011993">
    <property type="entry name" value="PH-like_dom_sf"/>
</dbReference>
<dbReference type="InterPro" id="IPR000857">
    <property type="entry name" value="MyTH4_dom"/>
</dbReference>
<dbReference type="SMART" id="SM00242">
    <property type="entry name" value="MYSc"/>
    <property type="match status" value="1"/>
</dbReference>
<feature type="domain" description="MyTH4" evidence="17">
    <location>
        <begin position="2799"/>
        <end position="2954"/>
    </location>
</feature>
<evidence type="ECO:0000256" key="7">
    <source>
        <dbReference type="ARBA" id="ARBA00022840"/>
    </source>
</evidence>
<keyword evidence="4" id="KW-0963">Cytoplasm</keyword>
<accession>A0A0K2TTI1</accession>
<dbReference type="Gene3D" id="1.25.40.530">
    <property type="entry name" value="MyTH4 domain"/>
    <property type="match status" value="3"/>
</dbReference>
<evidence type="ECO:0000256" key="12">
    <source>
        <dbReference type="PROSITE-ProRule" id="PRU00782"/>
    </source>
</evidence>
<keyword evidence="3 11" id="KW-0728">SH3 domain</keyword>
<dbReference type="SMART" id="SM00326">
    <property type="entry name" value="SH3"/>
    <property type="match status" value="1"/>
</dbReference>
<evidence type="ECO:0000256" key="14">
    <source>
        <dbReference type="SAM" id="MobiDB-lite"/>
    </source>
</evidence>
<dbReference type="SMART" id="SM00015">
    <property type="entry name" value="IQ"/>
    <property type="match status" value="3"/>
</dbReference>
<dbReference type="Pfam" id="PF07653">
    <property type="entry name" value="SH3_2"/>
    <property type="match status" value="1"/>
</dbReference>
<dbReference type="InterPro" id="IPR000299">
    <property type="entry name" value="FERM_domain"/>
</dbReference>
<keyword evidence="5" id="KW-0677">Repeat</keyword>
<keyword evidence="7 12" id="KW-0067">ATP-binding</keyword>
<proteinExistence type="inferred from homology"/>
<dbReference type="Pfam" id="PF02174">
    <property type="entry name" value="IRS"/>
    <property type="match status" value="1"/>
</dbReference>
<evidence type="ECO:0000256" key="13">
    <source>
        <dbReference type="SAM" id="Coils"/>
    </source>
</evidence>
<evidence type="ECO:0000256" key="5">
    <source>
        <dbReference type="ARBA" id="ARBA00022737"/>
    </source>
</evidence>
<dbReference type="GO" id="GO:0005524">
    <property type="term" value="F:ATP binding"/>
    <property type="evidence" value="ECO:0007669"/>
    <property type="project" value="UniProtKB-UniRule"/>
</dbReference>
<feature type="compositionally biased region" description="Basic and acidic residues" evidence="14">
    <location>
        <begin position="2247"/>
        <end position="2258"/>
    </location>
</feature>
<evidence type="ECO:0000256" key="3">
    <source>
        <dbReference type="ARBA" id="ARBA00022443"/>
    </source>
</evidence>
<evidence type="ECO:0000256" key="8">
    <source>
        <dbReference type="ARBA" id="ARBA00023123"/>
    </source>
</evidence>
<dbReference type="Pfam" id="PF00063">
    <property type="entry name" value="Myosin_head"/>
    <property type="match status" value="1"/>
</dbReference>
<gene>
    <name evidence="19" type="primary">Myo15</name>
</gene>
<feature type="compositionally biased region" description="Low complexity" evidence="14">
    <location>
        <begin position="970"/>
        <end position="986"/>
    </location>
</feature>
<dbReference type="InterPro" id="IPR038185">
    <property type="entry name" value="MyTH4_dom_sf"/>
</dbReference>
<comment type="subcellular location">
    <subcellularLocation>
        <location evidence="1">Cytoplasm</location>
    </subcellularLocation>
</comment>
<dbReference type="SUPFAM" id="SSF50044">
    <property type="entry name" value="SH3-domain"/>
    <property type="match status" value="1"/>
</dbReference>
<sequence>MQSELRSGDLVWFDPGVGYVLPGEVIEYHENAQVIMVQAVINNVTKNFTLNNLSSVRPRQDLGQGGVEDMISLRDINEASILWNIRLRYDNRNIYTFIGTILISVNPYRAFDEDGENLYGLKSVAKYDGQILGTLPPHLFAIGASALARQVAYPKKNVTILLNGEAGSGKTECCKLLLQYLSAVNKSASNLKTEQIIEASHLLESFGHAQTLRNNNSSRFGKFIQMYFKDGIISGAKFNDYLLEKSRIVSHNSDERNFHVFYEMLAGLSREQKEKFGLMTPDKYFYLNQGESAGVDGKNDKADFENLISSFQVLGFSLEERDAIFKVLASILHLGNVYFHRKHFRNGVEGVEMGSNVEIKWTAHLLQLTSNSLIQVLTSRISPDSLGEPIIVPMNIDQALDVRDALSKSLYGTLFTWIIKRLNKIISTKSKGVGMNKGICILDMFGFEDLNENSFEQLCINFANENLHSLINKRIFKAEQAEYAKEQIDWTPINYIDNGPILNILSKKPVGIFHLLDDESNFPKANDTSFLDKCHYNHALNELYSRPRMSSREFGVKHYAGQVWYNVDGFLRKNRDSKNPEIISLLSTTRDRHLHNMFSNLFQSLPKGELLPNVNSGNDHLVTMKPRTATVSARFIENLHQLLGIIQDSHPFYVLCIKPNNSKVPAKFDMPLVLDQLRVNTVLETIMIRKTGYPIRMKYKHFVEKFKCLLGARYPNIGYYGGGTPTTKEMARNIVEKHARNRGDDYEFGSTKVFLKEHLRKKIETERRLIHDVTVVKLQRAVRGHLARKEFLNKKKSAVKIQAAYRGWTARQDYCKMRKGVIALQAIYRMKKQQSNYSQLKERIHMQHQAEEEEKRRRIVEKQKASAAFHEEKKIRIERARLARKQKMKDDESIHMRKISREHIKRELASSRVTSPSSKGYEEVEEDYFDEIDDAMTEDDFNVVPNAIHHQSASNLQRTRESQSHHHHYQTSQHQTHHNYQTSNHQSRTMEEMEDDVVEKKPGTPSSLSELIRSKSPPNKLIKIPPKLSLTTPSPPILNLSPTSPKYNTSTKSFTSREMQQKVNHLEIPAELAFIMSHMEKSQASLSTEKHLGKIAEPLPSVPFRGELKLPSDIDYYSFSKVANIYFKHHLWEMKTDPIKTPFLSKNKESDYQESLALFKLILRFMNDPNLSGVKEKVLSDYIITKGIKNEKLRDEIYCQLANQTRKNGDSESNERGWFLISNCLSAFPPSKTLYKYLLKYVSDNAVNGYKHVCQQKLLQAGINHESRAYPPTNLEWHSNKKRVKMAVDATFPDMEIRPVPIESFTTAEEFAANALCSRGIAELSGWTVGYECGEDSFELTGSDFVMDILSEGELPSIFPKGKVPFLQLSGVSRPSKVTAVPLEIPNVTDEMMSAISNKKRSHSEDRLLKVDDFGLSSDSILNNRYFESSGQSKDVSSKSKSLDNLLNSVNYGLSENSRLNQRYHEVSKDGLTSTNTITKFTTILNNSRNETNNNSKSSKTEWEKIGLSSNNPLNDRYFSQPDLLEAANTQIIQKETSSQMTRSSGNLKMAEELEMTISANQINLTNILRKGRPRFVKGRRNIKQSSAMSDTSEAPSIASHVRRVRVPSQASDVDQFLDDLFMPVLDADDGLSDAKSLAASMKGGGKKFKKLTNVNELVLSIKGTQDNSAPGEFHPPPPPPAPPLAASNLSMGFQPIPGVVTPTMSPPPMLIPTPVQGSFINSTNTTTPHPPPTVSQDGSALAFTYVPVPVYNIGGVGLPGMMSPKPEEIVMSNNNNTSNNNNLNINANGSNNASYQQAFIQNAVAQNMQIQQQLMMQNQALSTLLSQAVTSPQPTSLTSVISGLKINEDSVNDEKNIELRSSSRKSNYRVLENDSSEYITRISKTTPNTPKLSTASMEMELAGIMDPYIRARTVRIGKWRWPPPKEEMESAEGIIGGQTEGFFEFKMRKMQEKRMSSQSRSAVMSPSSGVHQQQFNEQYREHQHHPQQYQEKQHRQLSEVLQLQQQQFREQQQHLTDSFAVHQQKYREQLQEQQQQQQLTESLQIHQQQYREQLKEQHQQQSDMLHQQQLHEQLQQQQEFQEQQKAQQQHLIQQQSLLQQQQQQLKEQQQLFQEQLQAQQREQQMYLNETRQQIENQRELMKSKKRITSPINHSEWNTNNTSSVGKLKLTNEMKNILDSAVIKSHSVDENGKLELSELEMQDDDDEDEARAINSVHLHSMNTEIQRLTENRKFLLEQKTNKMKKLGTADEVNRKNSQHESIYGMDITDGRRSSSSHAPPPPPLPFVFPGSLSTKTGDKVNRSKIEIEDLFESSTTKNRYNSMEYLSQQQHGEHGEIHEDDYQSVDDISTKLHPPNSSTTFMYTRNVPWNLQIRKEIFSPSESLSNPLLIHLIFTQIVRDTFRKGDSILRLTPQECSRLRTLLDEYSINLKNLGSTKHRLSTKKNIIEIAKDSEYYFSRLYPISCGVEGESQFLSISHKGVRLIRRVKDPGHDHFETLETYTFEDIGEISTIKSNGLQIVTHTGGRLIASTPKAVVIKDLLNTYLIEANASSYDYVKALGEFHSGDENAISFKKGDIIAVVPKRDSYTEKGWLYGIKDGSYGLFPAEFVEKLSPKSIRREMRVIANVTQRSQEREAPYEEEDEDIENMNLLESGLERQTDEEEEDEEEILKVRNASSTHYAWERKGPQKNHRQNGLEAVSEVMQKNITNGSHNEGNVVIPPTIQDDGKNPLLEFALQHFQDSLKMRSNVGNEQLPDKKSTNKKKNKNIKKTAATSSSGLSGTVATNDWTWKDQVDLVKWTPTMISNSLLRLEAPGHNNLALECFACIMRVMGDLPLLANQHEVDCVNTILMYCHKLESIRDEVYCQIMKQTTNNKSMSKDSCQKGWRLFTIIAAYFSCSEILRPYLFKYLESAAYDKRRAYHGTALVCLQNLRKTFKYGGRKNIPSIEEITAIVAGRSSKRQIYRLPGGTERIINTKSTTVVADVIDELCNFIGVKENNEKEEFSLYCIIEGELYTMPLSNRHYILDLTNGLQHQNEEFYLIFCRSVWHYPLRMENPLYIEVVFNQIAPDYLEGHLLVMPAGNLEDEELVYDIAKVASLLHKAADMSAKPTIKETKFLLPKPILNSREIKPPQWVNMVQSSWKDVEHLTSNEAKGQILIILSDWPLFGSSFFAVTRLPDAKASKKEEIPPSDVDEELLALNKHGVSFLDQVTHETILHYPFTEVISTRKLEIDDRVLYLDMKCGNLMSQNITRIKTFQADEIARLIRQYITIDQKLKGNHSAVSNSGKKHSSASSHFE</sequence>
<feature type="region of interest" description="Disordered" evidence="14">
    <location>
        <begin position="2246"/>
        <end position="2299"/>
    </location>
</feature>
<dbReference type="InterPro" id="IPR027417">
    <property type="entry name" value="P-loop_NTPase"/>
</dbReference>
<dbReference type="PROSITE" id="PS50002">
    <property type="entry name" value="SH3"/>
    <property type="match status" value="1"/>
</dbReference>
<dbReference type="GO" id="GO:0003774">
    <property type="term" value="F:cytoskeletal motor activity"/>
    <property type="evidence" value="ECO:0007669"/>
    <property type="project" value="UniProtKB-UniRule"/>
</dbReference>
<dbReference type="InterPro" id="IPR000048">
    <property type="entry name" value="IQ_motif_EF-hand-BS"/>
</dbReference>
<dbReference type="FunFam" id="1.10.10.820:FF:000001">
    <property type="entry name" value="Myosin heavy chain"/>
    <property type="match status" value="1"/>
</dbReference>
<evidence type="ECO:0000259" key="15">
    <source>
        <dbReference type="PROSITE" id="PS50002"/>
    </source>
</evidence>
<evidence type="ECO:0000259" key="18">
    <source>
        <dbReference type="PROSITE" id="PS51456"/>
    </source>
</evidence>
<evidence type="ECO:0000256" key="2">
    <source>
        <dbReference type="ARBA" id="ARBA00008314"/>
    </source>
</evidence>
<evidence type="ECO:0000313" key="19">
    <source>
        <dbReference type="EMBL" id="CDW29333.1"/>
    </source>
</evidence>
<feature type="compositionally biased region" description="Low complexity" evidence="14">
    <location>
        <begin position="2060"/>
        <end position="2074"/>
    </location>
</feature>
<dbReference type="SUPFAM" id="SSF52540">
    <property type="entry name" value="P-loop containing nucleoside triphosphate hydrolases"/>
    <property type="match status" value="1"/>
</dbReference>
<dbReference type="GO" id="GO:0009887">
    <property type="term" value="P:animal organ morphogenesis"/>
    <property type="evidence" value="ECO:0007669"/>
    <property type="project" value="UniProtKB-ARBA"/>
</dbReference>
<dbReference type="InterPro" id="IPR019748">
    <property type="entry name" value="FERM_central"/>
</dbReference>
<evidence type="ECO:0000256" key="10">
    <source>
        <dbReference type="ARBA" id="ARBA00023203"/>
    </source>
</evidence>
<feature type="domain" description="FERM" evidence="16">
    <location>
        <begin position="2959"/>
        <end position="3277"/>
    </location>
</feature>
<dbReference type="Gene3D" id="1.20.58.530">
    <property type="match status" value="1"/>
</dbReference>
<dbReference type="GO" id="GO:0120025">
    <property type="term" value="C:plasma membrane bounded cell projection"/>
    <property type="evidence" value="ECO:0007669"/>
    <property type="project" value="UniProtKB-ARBA"/>
</dbReference>